<reference evidence="1 2" key="1">
    <citation type="journal article" date="2019" name="Nat. Ecol. Evol.">
        <title>Megaphylogeny resolves global patterns of mushroom evolution.</title>
        <authorList>
            <person name="Varga T."/>
            <person name="Krizsan K."/>
            <person name="Foldi C."/>
            <person name="Dima B."/>
            <person name="Sanchez-Garcia M."/>
            <person name="Sanchez-Ramirez S."/>
            <person name="Szollosi G.J."/>
            <person name="Szarkandi J.G."/>
            <person name="Papp V."/>
            <person name="Albert L."/>
            <person name="Andreopoulos W."/>
            <person name="Angelini C."/>
            <person name="Antonin V."/>
            <person name="Barry K.W."/>
            <person name="Bougher N.L."/>
            <person name="Buchanan P."/>
            <person name="Buyck B."/>
            <person name="Bense V."/>
            <person name="Catcheside P."/>
            <person name="Chovatia M."/>
            <person name="Cooper J."/>
            <person name="Damon W."/>
            <person name="Desjardin D."/>
            <person name="Finy P."/>
            <person name="Geml J."/>
            <person name="Haridas S."/>
            <person name="Hughes K."/>
            <person name="Justo A."/>
            <person name="Karasinski D."/>
            <person name="Kautmanova I."/>
            <person name="Kiss B."/>
            <person name="Kocsube S."/>
            <person name="Kotiranta H."/>
            <person name="LaButti K.M."/>
            <person name="Lechner B.E."/>
            <person name="Liimatainen K."/>
            <person name="Lipzen A."/>
            <person name="Lukacs Z."/>
            <person name="Mihaltcheva S."/>
            <person name="Morgado L.N."/>
            <person name="Niskanen T."/>
            <person name="Noordeloos M.E."/>
            <person name="Ohm R.A."/>
            <person name="Ortiz-Santana B."/>
            <person name="Ovrebo C."/>
            <person name="Racz N."/>
            <person name="Riley R."/>
            <person name="Savchenko A."/>
            <person name="Shiryaev A."/>
            <person name="Soop K."/>
            <person name="Spirin V."/>
            <person name="Szebenyi C."/>
            <person name="Tomsovsky M."/>
            <person name="Tulloss R.E."/>
            <person name="Uehling J."/>
            <person name="Grigoriev I.V."/>
            <person name="Vagvolgyi C."/>
            <person name="Papp T."/>
            <person name="Martin F.M."/>
            <person name="Miettinen O."/>
            <person name="Hibbett D.S."/>
            <person name="Nagy L.G."/>
        </authorList>
    </citation>
    <scope>NUCLEOTIDE SEQUENCE [LARGE SCALE GENOMIC DNA]</scope>
    <source>
        <strain evidence="1 2">NL-1719</strain>
    </source>
</reference>
<accession>A0ACD3AE06</accession>
<dbReference type="Proteomes" id="UP000308600">
    <property type="component" value="Unassembled WGS sequence"/>
</dbReference>
<sequence length="114" mass="11458">MRANFFTAAILFALVSSTQARAILPRQAIAVDSPDNDDGGSIGSDSGSTIVDCYKFPEECQVEEGRSVTSTDAAGAAQNLPLGVGGLLESLLGGLGQFGGIGGLIGSVLGGNRL</sequence>
<organism evidence="1 2">
    <name type="scientific">Pluteus cervinus</name>
    <dbReference type="NCBI Taxonomy" id="181527"/>
    <lineage>
        <taxon>Eukaryota</taxon>
        <taxon>Fungi</taxon>
        <taxon>Dikarya</taxon>
        <taxon>Basidiomycota</taxon>
        <taxon>Agaricomycotina</taxon>
        <taxon>Agaricomycetes</taxon>
        <taxon>Agaricomycetidae</taxon>
        <taxon>Agaricales</taxon>
        <taxon>Pluteineae</taxon>
        <taxon>Pluteaceae</taxon>
        <taxon>Pluteus</taxon>
    </lineage>
</organism>
<dbReference type="EMBL" id="ML208502">
    <property type="protein sequence ID" value="TFK63834.1"/>
    <property type="molecule type" value="Genomic_DNA"/>
</dbReference>
<gene>
    <name evidence="1" type="ORF">BDN72DRAFT_847223</name>
</gene>
<name>A0ACD3AE06_9AGAR</name>
<protein>
    <submittedName>
        <fullName evidence="1">Uncharacterized protein</fullName>
    </submittedName>
</protein>
<keyword evidence="2" id="KW-1185">Reference proteome</keyword>
<evidence type="ECO:0000313" key="1">
    <source>
        <dbReference type="EMBL" id="TFK63834.1"/>
    </source>
</evidence>
<evidence type="ECO:0000313" key="2">
    <source>
        <dbReference type="Proteomes" id="UP000308600"/>
    </source>
</evidence>
<proteinExistence type="predicted"/>